<dbReference type="EMBL" id="SGUG01000044">
    <property type="protein sequence ID" value="MDG0864902.1"/>
    <property type="molecule type" value="Genomic_DNA"/>
</dbReference>
<keyword evidence="2" id="KW-1185">Reference proteome</keyword>
<proteinExistence type="predicted"/>
<sequence>MNRIEMGRVQAFLLQHRRMETIPRGKGRVDERELARLLNDADLEARTELEGLLQGFGFDLVALDDFQTQGLAHGGKVFLLPRRLDQVSALFSERWIDERMQLKNETITTRRIWFTQLWFVLLALFYTHRNRVATEVTRYVETTFTRADLVQAMHEYINDMVRKLGQDALKGDVVYNCLISESGAQVDKYAGRFIELMVDGAQVDDLGADRYRQSLLGALEMKNNHLQGLEPWIQATGPLEAGRELLVRPSDSSEG</sequence>
<evidence type="ECO:0000313" key="2">
    <source>
        <dbReference type="Proteomes" id="UP001152766"/>
    </source>
</evidence>
<reference evidence="1" key="1">
    <citation type="submission" date="2019-02" db="EMBL/GenBank/DDBJ databases">
        <title>Draft genome of the type strain Pelomonas aquatica CCUG 52575T.</title>
        <authorList>
            <person name="Gomila M."/>
            <person name="Lalucat J."/>
        </authorList>
    </citation>
    <scope>NUCLEOTIDE SEQUENCE</scope>
    <source>
        <strain evidence="1">CCUG 52575</strain>
    </source>
</reference>
<comment type="caution">
    <text evidence="1">The sequence shown here is derived from an EMBL/GenBank/DDBJ whole genome shotgun (WGS) entry which is preliminary data.</text>
</comment>
<evidence type="ECO:0000313" key="1">
    <source>
        <dbReference type="EMBL" id="MDG0864902.1"/>
    </source>
</evidence>
<organism evidence="1 2">
    <name type="scientific">Pelomonas aquatica</name>
    <dbReference type="NCBI Taxonomy" id="431058"/>
    <lineage>
        <taxon>Bacteria</taxon>
        <taxon>Pseudomonadati</taxon>
        <taxon>Pseudomonadota</taxon>
        <taxon>Betaproteobacteria</taxon>
        <taxon>Burkholderiales</taxon>
        <taxon>Sphaerotilaceae</taxon>
        <taxon>Roseateles</taxon>
    </lineage>
</organism>
<name>A0A9X4LLT7_9BURK</name>
<gene>
    <name evidence="1" type="ORF">EXJ73_20800</name>
</gene>
<dbReference type="RefSeq" id="WP_268149088.1">
    <property type="nucleotide sequence ID" value="NZ_JAPPUW010000006.1"/>
</dbReference>
<dbReference type="AlphaFoldDB" id="A0A9X4LLT7"/>
<dbReference type="Proteomes" id="UP001152766">
    <property type="component" value="Unassembled WGS sequence"/>
</dbReference>
<protein>
    <submittedName>
        <fullName evidence="1">Uncharacterized protein</fullName>
    </submittedName>
</protein>
<accession>A0A9X4LLT7</accession>